<dbReference type="InterPro" id="IPR000073">
    <property type="entry name" value="AB_hydrolase_1"/>
</dbReference>
<proteinExistence type="predicted"/>
<organism evidence="2 3">
    <name type="scientific">Shimia litoralis</name>
    <dbReference type="NCBI Taxonomy" id="420403"/>
    <lineage>
        <taxon>Bacteria</taxon>
        <taxon>Pseudomonadati</taxon>
        <taxon>Pseudomonadota</taxon>
        <taxon>Alphaproteobacteria</taxon>
        <taxon>Rhodobacterales</taxon>
        <taxon>Roseobacteraceae</taxon>
    </lineage>
</organism>
<gene>
    <name evidence="2" type="ORF">FAP39_10150</name>
</gene>
<keyword evidence="3" id="KW-1185">Reference proteome</keyword>
<dbReference type="InterPro" id="IPR029058">
    <property type="entry name" value="AB_hydrolase_fold"/>
</dbReference>
<dbReference type="PANTHER" id="PTHR43194">
    <property type="entry name" value="HYDROLASE ALPHA/BETA FOLD FAMILY"/>
    <property type="match status" value="1"/>
</dbReference>
<feature type="domain" description="AB hydrolase-1" evidence="1">
    <location>
        <begin position="31"/>
        <end position="276"/>
    </location>
</feature>
<name>A0A4U7N4U6_9RHOB</name>
<dbReference type="Gene3D" id="3.40.50.1820">
    <property type="entry name" value="alpha/beta hydrolase"/>
    <property type="match status" value="1"/>
</dbReference>
<evidence type="ECO:0000259" key="1">
    <source>
        <dbReference type="Pfam" id="PF12697"/>
    </source>
</evidence>
<accession>A0A4U7N4U6</accession>
<dbReference type="RefSeq" id="WP_138016287.1">
    <property type="nucleotide sequence ID" value="NZ_SULI01000010.1"/>
</dbReference>
<dbReference type="Proteomes" id="UP000306575">
    <property type="component" value="Unassembled WGS sequence"/>
</dbReference>
<keyword evidence="2" id="KW-0378">Hydrolase</keyword>
<reference evidence="2 3" key="1">
    <citation type="submission" date="2019-04" db="EMBL/GenBank/DDBJ databases">
        <title>Genome sequence of Pelagicola litoralis CL-ES2.</title>
        <authorList>
            <person name="Cao J."/>
        </authorList>
    </citation>
    <scope>NUCLEOTIDE SEQUENCE [LARGE SCALE GENOMIC DNA]</scope>
    <source>
        <strain evidence="2 3">CL-ES2</strain>
    </source>
</reference>
<dbReference type="AlphaFoldDB" id="A0A4U7N4U6"/>
<sequence>MLHTEIQTPHGPHTATALNLSDNGPALHFYHANGFGPECYMPFLSHLTPHYAVSALKMRPLWPTQPMPVARKGWRQYGDDLIAWLDHQNLGPILAVGHSMGAIATAYAANARPDLFRALVLIEPAGAKRMNAALLHSLPYRYRHRIKVVDNALRRHTTWSDPEHAFSHMRQDPVYKRFDDAQLRHLVTETTTPHESGLVLEYPRHWENHNYLTAPYSLPALTRLSVPTHIIMAKPSFFSAPETTAKLKAKRPDIEITHMPTHGHLLPLEAPDAAAKATLEAVTQLANSTADPAKGLAKA</sequence>
<protein>
    <submittedName>
        <fullName evidence="2">Alpha/beta hydrolase</fullName>
    </submittedName>
</protein>
<dbReference type="SUPFAM" id="SSF53474">
    <property type="entry name" value="alpha/beta-Hydrolases"/>
    <property type="match status" value="1"/>
</dbReference>
<dbReference type="PANTHER" id="PTHR43194:SF2">
    <property type="entry name" value="PEROXISOMAL MEMBRANE PROTEIN LPX1"/>
    <property type="match status" value="1"/>
</dbReference>
<dbReference type="EMBL" id="SULI01000010">
    <property type="protein sequence ID" value="TKZ20638.1"/>
    <property type="molecule type" value="Genomic_DNA"/>
</dbReference>
<dbReference type="OrthoDB" id="9804723at2"/>
<dbReference type="InterPro" id="IPR050228">
    <property type="entry name" value="Carboxylesterase_BioH"/>
</dbReference>
<evidence type="ECO:0000313" key="3">
    <source>
        <dbReference type="Proteomes" id="UP000306575"/>
    </source>
</evidence>
<evidence type="ECO:0000313" key="2">
    <source>
        <dbReference type="EMBL" id="TKZ20638.1"/>
    </source>
</evidence>
<dbReference type="GO" id="GO:0016787">
    <property type="term" value="F:hydrolase activity"/>
    <property type="evidence" value="ECO:0007669"/>
    <property type="project" value="UniProtKB-KW"/>
</dbReference>
<dbReference type="Pfam" id="PF12697">
    <property type="entry name" value="Abhydrolase_6"/>
    <property type="match status" value="1"/>
</dbReference>
<comment type="caution">
    <text evidence="2">The sequence shown here is derived from an EMBL/GenBank/DDBJ whole genome shotgun (WGS) entry which is preliminary data.</text>
</comment>